<evidence type="ECO:0000256" key="10">
    <source>
        <dbReference type="ARBA" id="ARBA00035686"/>
    </source>
</evidence>
<feature type="transmembrane region" description="Helical" evidence="12">
    <location>
        <begin position="146"/>
        <end position="172"/>
    </location>
</feature>
<evidence type="ECO:0000313" key="13">
    <source>
        <dbReference type="EMBL" id="MCZ4522278.1"/>
    </source>
</evidence>
<feature type="transmembrane region" description="Helical" evidence="12">
    <location>
        <begin position="96"/>
        <end position="113"/>
    </location>
</feature>
<feature type="transmembrane region" description="Helical" evidence="12">
    <location>
        <begin position="361"/>
        <end position="379"/>
    </location>
</feature>
<evidence type="ECO:0000256" key="5">
    <source>
        <dbReference type="ARBA" id="ARBA00022597"/>
    </source>
</evidence>
<dbReference type="PANTHER" id="PTHR32196:SF32">
    <property type="entry name" value="XYLOSE TRANSPORT SYSTEM PERMEASE PROTEIN XYLH"/>
    <property type="match status" value="1"/>
</dbReference>
<dbReference type="RefSeq" id="WP_135048041.1">
    <property type="nucleotide sequence ID" value="NZ_JAPWIJ010000022.1"/>
</dbReference>
<evidence type="ECO:0000256" key="12">
    <source>
        <dbReference type="SAM" id="Phobius"/>
    </source>
</evidence>
<sequence length="409" mass="42406">MTTTTNDPTPSAPQAPPKGGDAPGHRGFNRFGVPVSQLRALTLIGVLILMWLVFQVLTDGLFLTPRNLTTLTVQVAITALLAAGVVMIMVCGHIDLSVGSSVGFCAVFSALLVDSTNGFGLSLSTPVLILMTIGVGMVIGVWQGFWVAVLGVPSFIVTLGSLLGLRGLALALTDGSTVSAGSSVSFISQTYLSTWVFVPLIVLLLAAFIWAKYREFRARQDAGIEASITSIVVIPAALTFVAALAATLVMASYRGAPLPSAIMVVVLVVVTFMLARTRFGRSLYAIGGNAEAARYAGINARKLTFIVFVFMGVLYGIAGLMMLSRSGVGSPNAGVGLELSVIGAAVIGGTSLFGGVGTATGAVFGALLLETLINGMGLMNIDSSYQMIVTGVVLLVAVYIDIRGRRAHA</sequence>
<feature type="transmembrane region" description="Helical" evidence="12">
    <location>
        <begin position="38"/>
        <end position="57"/>
    </location>
</feature>
<dbReference type="Proteomes" id="UP001081071">
    <property type="component" value="Unassembled WGS sequence"/>
</dbReference>
<feature type="transmembrane region" description="Helical" evidence="12">
    <location>
        <begin position="256"/>
        <end position="275"/>
    </location>
</feature>
<evidence type="ECO:0000256" key="4">
    <source>
        <dbReference type="ARBA" id="ARBA00022519"/>
    </source>
</evidence>
<evidence type="ECO:0000256" key="8">
    <source>
        <dbReference type="ARBA" id="ARBA00023136"/>
    </source>
</evidence>
<keyword evidence="3" id="KW-1003">Cell membrane</keyword>
<comment type="function">
    <text evidence="9">Part of the binding-protein-dependent transport system for D-xylose. Probably responsible for the translocation of the substrate across the membrane.</text>
</comment>
<proteinExistence type="predicted"/>
<name>A0ABT4MMQ4_9NOCA</name>
<organism evidence="13 14">
    <name type="scientific">Rhodococcus ruber</name>
    <dbReference type="NCBI Taxonomy" id="1830"/>
    <lineage>
        <taxon>Bacteria</taxon>
        <taxon>Bacillati</taxon>
        <taxon>Actinomycetota</taxon>
        <taxon>Actinomycetes</taxon>
        <taxon>Mycobacteriales</taxon>
        <taxon>Nocardiaceae</taxon>
        <taxon>Rhodococcus</taxon>
    </lineage>
</organism>
<dbReference type="InterPro" id="IPR001851">
    <property type="entry name" value="ABC_transp_permease"/>
</dbReference>
<comment type="caution">
    <text evidence="13">The sequence shown here is derived from an EMBL/GenBank/DDBJ whole genome shotgun (WGS) entry which is preliminary data.</text>
</comment>
<accession>A0ABT4MMQ4</accession>
<keyword evidence="14" id="KW-1185">Reference proteome</keyword>
<keyword evidence="8 12" id="KW-0472">Membrane</keyword>
<feature type="transmembrane region" description="Helical" evidence="12">
    <location>
        <begin position="385"/>
        <end position="402"/>
    </location>
</feature>
<keyword evidence="4" id="KW-0997">Cell inner membrane</keyword>
<feature type="transmembrane region" description="Helical" evidence="12">
    <location>
        <begin position="335"/>
        <end position="354"/>
    </location>
</feature>
<dbReference type="Pfam" id="PF02653">
    <property type="entry name" value="BPD_transp_2"/>
    <property type="match status" value="1"/>
</dbReference>
<reference evidence="13" key="1">
    <citation type="submission" date="2022-12" db="EMBL/GenBank/DDBJ databases">
        <authorList>
            <person name="Krivoruchko A.V."/>
            <person name="Elkin A."/>
        </authorList>
    </citation>
    <scope>NUCLEOTIDE SEQUENCE</scope>
    <source>
        <strain evidence="13">IEGM 1391</strain>
    </source>
</reference>
<evidence type="ECO:0000256" key="9">
    <source>
        <dbReference type="ARBA" id="ARBA00035611"/>
    </source>
</evidence>
<evidence type="ECO:0000256" key="11">
    <source>
        <dbReference type="SAM" id="MobiDB-lite"/>
    </source>
</evidence>
<keyword evidence="5" id="KW-0762">Sugar transport</keyword>
<evidence type="ECO:0000256" key="1">
    <source>
        <dbReference type="ARBA" id="ARBA00004651"/>
    </source>
</evidence>
<feature type="region of interest" description="Disordered" evidence="11">
    <location>
        <begin position="1"/>
        <end position="23"/>
    </location>
</feature>
<feature type="transmembrane region" description="Helical" evidence="12">
    <location>
        <begin position="192"/>
        <end position="211"/>
    </location>
</feature>
<keyword evidence="2" id="KW-0813">Transport</keyword>
<feature type="transmembrane region" description="Helical" evidence="12">
    <location>
        <begin position="303"/>
        <end position="323"/>
    </location>
</feature>
<evidence type="ECO:0000313" key="14">
    <source>
        <dbReference type="Proteomes" id="UP001081071"/>
    </source>
</evidence>
<dbReference type="PANTHER" id="PTHR32196">
    <property type="entry name" value="ABC TRANSPORTER PERMEASE PROTEIN YPHD-RELATED-RELATED"/>
    <property type="match status" value="1"/>
</dbReference>
<feature type="transmembrane region" description="Helical" evidence="12">
    <location>
        <begin position="119"/>
        <end position="139"/>
    </location>
</feature>
<comment type="subcellular location">
    <subcellularLocation>
        <location evidence="1">Cell membrane</location>
        <topology evidence="1">Multi-pass membrane protein</topology>
    </subcellularLocation>
</comment>
<protein>
    <recommendedName>
        <fullName evidence="10">Xylose transport system permease protein XylH</fullName>
    </recommendedName>
</protein>
<evidence type="ECO:0000256" key="7">
    <source>
        <dbReference type="ARBA" id="ARBA00022989"/>
    </source>
</evidence>
<evidence type="ECO:0000256" key="2">
    <source>
        <dbReference type="ARBA" id="ARBA00022448"/>
    </source>
</evidence>
<dbReference type="EMBL" id="JAPWIJ010000022">
    <property type="protein sequence ID" value="MCZ4522278.1"/>
    <property type="molecule type" value="Genomic_DNA"/>
</dbReference>
<dbReference type="CDD" id="cd06579">
    <property type="entry name" value="TM_PBP1_transp_AraH_like"/>
    <property type="match status" value="1"/>
</dbReference>
<keyword evidence="6 12" id="KW-0812">Transmembrane</keyword>
<feature type="transmembrane region" description="Helical" evidence="12">
    <location>
        <begin position="69"/>
        <end position="89"/>
    </location>
</feature>
<evidence type="ECO:0000256" key="6">
    <source>
        <dbReference type="ARBA" id="ARBA00022692"/>
    </source>
</evidence>
<gene>
    <name evidence="13" type="ORF">O4220_27470</name>
</gene>
<keyword evidence="7 12" id="KW-1133">Transmembrane helix</keyword>
<feature type="transmembrane region" description="Helical" evidence="12">
    <location>
        <begin position="223"/>
        <end position="250"/>
    </location>
</feature>
<evidence type="ECO:0000256" key="3">
    <source>
        <dbReference type="ARBA" id="ARBA00022475"/>
    </source>
</evidence>